<dbReference type="Pfam" id="PF12755">
    <property type="entry name" value="Vac14_Fab1_bd"/>
    <property type="match status" value="1"/>
</dbReference>
<evidence type="ECO:0000313" key="18">
    <source>
        <dbReference type="Proteomes" id="UP000247810"/>
    </source>
</evidence>
<feature type="region of interest" description="Disordered" evidence="14">
    <location>
        <begin position="1569"/>
        <end position="1662"/>
    </location>
</feature>
<feature type="compositionally biased region" description="Polar residues" evidence="14">
    <location>
        <begin position="1204"/>
        <end position="1221"/>
    </location>
</feature>
<dbReference type="InterPro" id="IPR021133">
    <property type="entry name" value="HEAT_type_2"/>
</dbReference>
<feature type="domain" description="Helicase ATP-binding" evidence="15">
    <location>
        <begin position="214"/>
        <end position="392"/>
    </location>
</feature>
<dbReference type="SMART" id="SM00490">
    <property type="entry name" value="HELICc"/>
    <property type="match status" value="1"/>
</dbReference>
<feature type="repeat" description="HEAT" evidence="13">
    <location>
        <begin position="827"/>
        <end position="862"/>
    </location>
</feature>
<dbReference type="PROSITE" id="PS51192">
    <property type="entry name" value="HELICASE_ATP_BIND_1"/>
    <property type="match status" value="1"/>
</dbReference>
<keyword evidence="5" id="KW-0597">Phosphoprotein</keyword>
<evidence type="ECO:0000259" key="16">
    <source>
        <dbReference type="PROSITE" id="PS51194"/>
    </source>
</evidence>
<feature type="compositionally biased region" description="Basic and acidic residues" evidence="14">
    <location>
        <begin position="145"/>
        <end position="163"/>
    </location>
</feature>
<dbReference type="InterPro" id="IPR013967">
    <property type="entry name" value="Rad54_N"/>
</dbReference>
<evidence type="ECO:0000256" key="7">
    <source>
        <dbReference type="ARBA" id="ARBA00022741"/>
    </source>
</evidence>
<dbReference type="GO" id="GO:0000329">
    <property type="term" value="C:fungal-type vacuole membrane"/>
    <property type="evidence" value="ECO:0007669"/>
    <property type="project" value="TreeGrafter"/>
</dbReference>
<dbReference type="VEuPathDB" id="FungiDB:BO71DRAFT_419122"/>
<dbReference type="GO" id="GO:0016817">
    <property type="term" value="F:hydrolase activity, acting on acid anhydrides"/>
    <property type="evidence" value="ECO:0007669"/>
    <property type="project" value="InterPro"/>
</dbReference>
<feature type="compositionally biased region" description="Low complexity" evidence="14">
    <location>
        <begin position="1030"/>
        <end position="1047"/>
    </location>
</feature>
<dbReference type="GO" id="GO:0006661">
    <property type="term" value="P:phosphatidylinositol biosynthetic process"/>
    <property type="evidence" value="ECO:0007669"/>
    <property type="project" value="InterPro"/>
</dbReference>
<dbReference type="Pfam" id="PF00271">
    <property type="entry name" value="Helicase_C"/>
    <property type="match status" value="1"/>
</dbReference>
<keyword evidence="7" id="KW-0547">Nucleotide-binding</keyword>
<dbReference type="InterPro" id="IPR001650">
    <property type="entry name" value="Helicase_C-like"/>
</dbReference>
<dbReference type="PANTHER" id="PTHR16023:SF0">
    <property type="entry name" value="PROTEIN VAC14 HOMOLOG"/>
    <property type="match status" value="1"/>
</dbReference>
<dbReference type="GO" id="GO:0070772">
    <property type="term" value="C:PAS complex"/>
    <property type="evidence" value="ECO:0007669"/>
    <property type="project" value="InterPro"/>
</dbReference>
<comment type="similarity">
    <text evidence="3">Belongs to the SNF2/RAD54 helicase family.</text>
</comment>
<dbReference type="InterPro" id="IPR021841">
    <property type="entry name" value="VAC14_Fig4p-bd"/>
</dbReference>
<keyword evidence="12" id="KW-0539">Nucleus</keyword>
<evidence type="ECO:0000256" key="12">
    <source>
        <dbReference type="ARBA" id="ARBA00023242"/>
    </source>
</evidence>
<dbReference type="Gene3D" id="1.25.10.10">
    <property type="entry name" value="Leucine-rich Repeat Variant"/>
    <property type="match status" value="2"/>
</dbReference>
<evidence type="ECO:0000256" key="13">
    <source>
        <dbReference type="PROSITE-ProRule" id="PRU00103"/>
    </source>
</evidence>
<dbReference type="GO" id="GO:0005634">
    <property type="term" value="C:nucleus"/>
    <property type="evidence" value="ECO:0007669"/>
    <property type="project" value="UniProtKB-SubCell"/>
</dbReference>
<feature type="compositionally biased region" description="Low complexity" evidence="14">
    <location>
        <begin position="1524"/>
        <end position="1545"/>
    </location>
</feature>
<keyword evidence="10" id="KW-0067">ATP-binding</keyword>
<dbReference type="InterPro" id="IPR016024">
    <property type="entry name" value="ARM-type_fold"/>
</dbReference>
<feature type="region of interest" description="Disordered" evidence="14">
    <location>
        <begin position="17"/>
        <end position="57"/>
    </location>
</feature>
<sequence>MAGIYLASASTDRLSKPFKCPGSATATRVSEKPARKRRKVNYAGADGTEDDDSVKPYTNEDRLALATRDVNRFPVFKVKDKDSTFRQRFKVPLINKSSDSYGGSRSAPTLGMRKGATFIVKPLHDPSGEFAIVMYDPTVDDIDEPEAKGEEKGDAEAQKPELDEPLEHKSLADILGLKKKVDDRPKVPVVIDPRLAKVLRPHQVEGFLYRCTTGMIDKNANGCIMADGMGLGKTLQCISLMWTLLKQSPEAGKTTIQKCIIACPSSLVGNWANELVKWLGKDAIIPFAVDGKASKTELIFQMKQWAIASGRSIVRPVLIISYETLRLYIDTLRDNPIGLLLCDEGHRLKNKESLTWTALNSLNVQRRVILSGTPIQNDLSEYFALLHFANPNLLGSQNEFRKRFELPILRGRDAAGTEEDLKKGSERLTELSGIVNKFIIRRTNDILSKYLPVKYEHVVFCNLSQFQLDLYNHFIQSPEIRSLLRGKGSQPLKAIGLLKKLCNHPDLLNLSTDLPGCEFAFPEDYVPPEGRGRDRDIKSWYSGKMMVLDRMLARIRQDTNDKIVLISNYTQTLDLFEKLCRSRGYGSLRLDGTMTVNKRQKLVDKFNDPDGQEFVFLLSSKAGGCGLNLIGANRLILFDPDWNPAADQQALARVWRDGQKKDCFVYRFIATGSIEEKIFQRQSHKQLLSSCVVDSAEDVERHFSLESLRELFQFKPETRSDTHDTFKCKRCRPEGTQYIKAPAMLYGDTSTWNHFVNDGEQGLLSKIQDLLMRQETGEHDVSAVFQLEKVVRDAAFRGEHEDIQKIVDQLCHDYAYAEGVAPYLKEIVPPVLACFSDQDARVRYYACESMYNIAKVAKGEILLFFNDIFDALSKLASDSELSVKNGAELLDRLVKDIVSESAASHVSVLQLNEKQTADPEGLEDADLPTAFSLPKFIPLLKERIHVISAFTRTFLVSWLTLLDTIPDLELISYLPEFLGGLIKFLGDPNRDVNVATQALLDRFLSEIKRIARLKKGIEESRKSQGSENRQSTISDTVSVTTTTDQTVAAESEVTDNAIEDSETGSVTDDDGLHVDGDWIPGQDVQIDHAKILDILVGFVDTSFVEEMQLTALRWIDNFFEISPEDILPFVPRLLTQVLPAMSSGSDQVRQAANRVNTSLMEYIVTLSEDATDESRQVSSTKAQSSASKDVERRASTPGSKAPETPSSESKKQLSQPESTEQTPRSSISTPIPPADLDYAAAVSSLTLQFLNENEATRVAALSWLIMLHRKAPKKVIAFNDGTFPALLKTLSDPAEAVVTKDLQLLSQISRNSEDSYFKSFMVNLLQLFSTDRHLLEVRGNLIIRQLCMNLSPERIYRTLADCLEKEEDIEFASIMVQNLNNNLITAPELSELRKRLRNLDSKDGQMFFVALFRSWCHNAVSTFSLCLLAQAYEQAYNLLQVFAELEMTVNMLIQIDKLVQLLESPVFTYLRLQLLEPERYPFLYKCLYGVLMLLPQSSAFAALKNRLNSVSSIGLLHTGPRLTTASSNTTSATASSSAYDRSSNSRIKRDDPPIRWVDLLDKFKAVQERARRAQRASQRPLDPDATGPSSLALSDPARTSRDRAGAATLPDTPRGGLSADGGRGSGTDSGTPKPSLLGGAHRHKSSLSNLGRLGIGGRRSKK</sequence>
<evidence type="ECO:0000313" key="17">
    <source>
        <dbReference type="EMBL" id="PYH94707.1"/>
    </source>
</evidence>
<dbReference type="InterPro" id="IPR011989">
    <property type="entry name" value="ARM-like"/>
</dbReference>
<evidence type="ECO:0000256" key="8">
    <source>
        <dbReference type="ARBA" id="ARBA00022801"/>
    </source>
</evidence>
<keyword evidence="9" id="KW-0347">Helicase</keyword>
<evidence type="ECO:0000256" key="2">
    <source>
        <dbReference type="ARBA" id="ARBA00004308"/>
    </source>
</evidence>
<dbReference type="SMART" id="SM00487">
    <property type="entry name" value="DEXDc"/>
    <property type="match status" value="1"/>
</dbReference>
<dbReference type="STRING" id="1448320.A0A319DKT5"/>
<dbReference type="Gene3D" id="3.40.50.10810">
    <property type="entry name" value="Tandem AAA-ATPase domain"/>
    <property type="match status" value="1"/>
</dbReference>
<dbReference type="Pfam" id="PF11916">
    <property type="entry name" value="Vac14_Fig4_bd"/>
    <property type="match status" value="1"/>
</dbReference>
<evidence type="ECO:0000256" key="6">
    <source>
        <dbReference type="ARBA" id="ARBA00022737"/>
    </source>
</evidence>
<feature type="region of interest" description="Disordered" evidence="14">
    <location>
        <begin position="1019"/>
        <end position="1071"/>
    </location>
</feature>
<dbReference type="Gene3D" id="1.20.120.850">
    <property type="entry name" value="SWI2/SNF2 ATPases, N-terminal domain"/>
    <property type="match status" value="1"/>
</dbReference>
<dbReference type="Gene3D" id="3.40.50.300">
    <property type="entry name" value="P-loop containing nucleotide triphosphate hydrolases"/>
    <property type="match status" value="1"/>
</dbReference>
<dbReference type="GO" id="GO:0005524">
    <property type="term" value="F:ATP binding"/>
    <property type="evidence" value="ECO:0007669"/>
    <property type="project" value="UniProtKB-KW"/>
</dbReference>
<evidence type="ECO:0008006" key="19">
    <source>
        <dbReference type="Google" id="ProtNLM"/>
    </source>
</evidence>
<dbReference type="FunFam" id="3.40.50.10810:FF:000010">
    <property type="entry name" value="DNA repair and recombination protein RAD54-like"/>
    <property type="match status" value="1"/>
</dbReference>
<dbReference type="CDD" id="cd18793">
    <property type="entry name" value="SF2_C_SNF"/>
    <property type="match status" value="1"/>
</dbReference>
<evidence type="ECO:0000256" key="1">
    <source>
        <dbReference type="ARBA" id="ARBA00004123"/>
    </source>
</evidence>
<keyword evidence="11" id="KW-0472">Membrane</keyword>
<protein>
    <recommendedName>
        <fullName evidence="19">DNA repair and recombination protein RAD54</fullName>
    </recommendedName>
</protein>
<comment type="similarity">
    <text evidence="4">Belongs to the VAC14 family.</text>
</comment>
<dbReference type="EMBL" id="KZ825866">
    <property type="protein sequence ID" value="PYH94707.1"/>
    <property type="molecule type" value="Genomic_DNA"/>
</dbReference>
<gene>
    <name evidence="17" type="ORF">BO71DRAFT_419122</name>
</gene>
<dbReference type="GO" id="GO:0010008">
    <property type="term" value="C:endosome membrane"/>
    <property type="evidence" value="ECO:0007669"/>
    <property type="project" value="TreeGrafter"/>
</dbReference>
<feature type="compositionally biased region" description="Polar residues" evidence="14">
    <location>
        <begin position="1176"/>
        <end position="1187"/>
    </location>
</feature>
<feature type="domain" description="Helicase C-terminal" evidence="16">
    <location>
        <begin position="547"/>
        <end position="700"/>
    </location>
</feature>
<organism evidence="17 18">
    <name type="scientific">Aspergillus ellipticus CBS 707.79</name>
    <dbReference type="NCBI Taxonomy" id="1448320"/>
    <lineage>
        <taxon>Eukaryota</taxon>
        <taxon>Fungi</taxon>
        <taxon>Dikarya</taxon>
        <taxon>Ascomycota</taxon>
        <taxon>Pezizomycotina</taxon>
        <taxon>Eurotiomycetes</taxon>
        <taxon>Eurotiomycetidae</taxon>
        <taxon>Eurotiales</taxon>
        <taxon>Aspergillaceae</taxon>
        <taxon>Aspergillus</taxon>
        <taxon>Aspergillus subgen. Circumdati</taxon>
    </lineage>
</organism>
<comment type="subcellular location">
    <subcellularLocation>
        <location evidence="2">Endomembrane system</location>
    </subcellularLocation>
    <subcellularLocation>
        <location evidence="1">Nucleus</location>
    </subcellularLocation>
</comment>
<dbReference type="InterPro" id="IPR000330">
    <property type="entry name" value="SNF2_N"/>
</dbReference>
<dbReference type="FunFam" id="3.40.50.300:FF:000332">
    <property type="entry name" value="DNA repair and recombination protein RAD54-like"/>
    <property type="match status" value="1"/>
</dbReference>
<dbReference type="InterPro" id="IPR049730">
    <property type="entry name" value="SNF2/RAD54-like_C"/>
</dbReference>
<evidence type="ECO:0000256" key="9">
    <source>
        <dbReference type="ARBA" id="ARBA00022806"/>
    </source>
</evidence>
<evidence type="ECO:0000256" key="10">
    <source>
        <dbReference type="ARBA" id="ARBA00022840"/>
    </source>
</evidence>
<reference evidence="17 18" key="1">
    <citation type="submission" date="2018-02" db="EMBL/GenBank/DDBJ databases">
        <title>The genomes of Aspergillus section Nigri reveals drivers in fungal speciation.</title>
        <authorList>
            <consortium name="DOE Joint Genome Institute"/>
            <person name="Vesth T.C."/>
            <person name="Nybo J."/>
            <person name="Theobald S."/>
            <person name="Brandl J."/>
            <person name="Frisvad J.C."/>
            <person name="Nielsen K.F."/>
            <person name="Lyhne E.K."/>
            <person name="Kogle M.E."/>
            <person name="Kuo A."/>
            <person name="Riley R."/>
            <person name="Clum A."/>
            <person name="Nolan M."/>
            <person name="Lipzen A."/>
            <person name="Salamov A."/>
            <person name="Henrissat B."/>
            <person name="Wiebenga A."/>
            <person name="De vries R.P."/>
            <person name="Grigoriev I.V."/>
            <person name="Mortensen U.H."/>
            <person name="Andersen M.R."/>
            <person name="Baker S.E."/>
        </authorList>
    </citation>
    <scope>NUCLEOTIDE SEQUENCE [LARGE SCALE GENOMIC DNA]</scope>
    <source>
        <strain evidence="17 18">CBS 707.79</strain>
    </source>
</reference>
<feature type="region of interest" description="Disordered" evidence="14">
    <location>
        <begin position="141"/>
        <end position="163"/>
    </location>
</feature>
<dbReference type="OrthoDB" id="413460at2759"/>
<feature type="compositionally biased region" description="Gly residues" evidence="14">
    <location>
        <begin position="1653"/>
        <end position="1662"/>
    </location>
</feature>
<dbReference type="InterPro" id="IPR014001">
    <property type="entry name" value="Helicase_ATP-bd"/>
</dbReference>
<feature type="region of interest" description="Disordered" evidence="14">
    <location>
        <begin position="1524"/>
        <end position="1547"/>
    </location>
</feature>
<dbReference type="PROSITE" id="PS50077">
    <property type="entry name" value="HEAT_REPEAT"/>
    <property type="match status" value="1"/>
</dbReference>
<dbReference type="GO" id="GO:0004386">
    <property type="term" value="F:helicase activity"/>
    <property type="evidence" value="ECO:0007669"/>
    <property type="project" value="UniProtKB-KW"/>
</dbReference>
<dbReference type="PROSITE" id="PS51194">
    <property type="entry name" value="HELICASE_CTER"/>
    <property type="match status" value="1"/>
</dbReference>
<keyword evidence="8" id="KW-0378">Hydrolase</keyword>
<evidence type="ECO:0000256" key="5">
    <source>
        <dbReference type="ARBA" id="ARBA00022553"/>
    </source>
</evidence>
<evidence type="ECO:0000256" key="11">
    <source>
        <dbReference type="ARBA" id="ARBA00023136"/>
    </source>
</evidence>
<dbReference type="Pfam" id="PF00176">
    <property type="entry name" value="SNF2-rel_dom"/>
    <property type="match status" value="1"/>
</dbReference>
<proteinExistence type="inferred from homology"/>
<dbReference type="InterPro" id="IPR027417">
    <property type="entry name" value="P-loop_NTPase"/>
</dbReference>
<dbReference type="InterPro" id="IPR026825">
    <property type="entry name" value="Vac14"/>
</dbReference>
<dbReference type="SUPFAM" id="SSF48371">
    <property type="entry name" value="ARM repeat"/>
    <property type="match status" value="1"/>
</dbReference>
<evidence type="ECO:0000256" key="3">
    <source>
        <dbReference type="ARBA" id="ARBA00007025"/>
    </source>
</evidence>
<keyword evidence="6" id="KW-0677">Repeat</keyword>
<evidence type="ECO:0000259" key="15">
    <source>
        <dbReference type="PROSITE" id="PS51192"/>
    </source>
</evidence>
<keyword evidence="18" id="KW-1185">Reference proteome</keyword>
<dbReference type="Proteomes" id="UP000247810">
    <property type="component" value="Unassembled WGS sequence"/>
</dbReference>
<dbReference type="PANTHER" id="PTHR16023">
    <property type="entry name" value="TAX1 BINDING PROTEIN-RELATED"/>
    <property type="match status" value="1"/>
</dbReference>
<dbReference type="Pfam" id="PF08658">
    <property type="entry name" value="Rad54_N"/>
    <property type="match status" value="1"/>
</dbReference>
<evidence type="ECO:0000256" key="4">
    <source>
        <dbReference type="ARBA" id="ARBA00010225"/>
    </source>
</evidence>
<name>A0A319DKT5_9EURO</name>
<accession>A0A319DKT5</accession>
<feature type="region of interest" description="Disordered" evidence="14">
    <location>
        <begin position="1170"/>
        <end position="1232"/>
    </location>
</feature>
<evidence type="ECO:0000256" key="14">
    <source>
        <dbReference type="SAM" id="MobiDB-lite"/>
    </source>
</evidence>
<dbReference type="InterPro" id="IPR038718">
    <property type="entry name" value="SNF2-like_sf"/>
</dbReference>
<dbReference type="SUPFAM" id="SSF52540">
    <property type="entry name" value="P-loop containing nucleoside triphosphate hydrolases"/>
    <property type="match status" value="2"/>
</dbReference>
<feature type="compositionally biased region" description="Gly residues" evidence="14">
    <location>
        <begin position="1618"/>
        <end position="1627"/>
    </location>
</feature>